<feature type="non-terminal residue" evidence="2">
    <location>
        <position position="86"/>
    </location>
</feature>
<evidence type="ECO:0000256" key="1">
    <source>
        <dbReference type="SAM" id="MobiDB-lite"/>
    </source>
</evidence>
<reference evidence="2" key="1">
    <citation type="submission" date="2020-07" db="EMBL/GenBank/DDBJ databases">
        <title>Clarias magur genome sequencing, assembly and annotation.</title>
        <authorList>
            <person name="Kushwaha B."/>
            <person name="Kumar R."/>
            <person name="Das P."/>
            <person name="Joshi C.G."/>
            <person name="Kumar D."/>
            <person name="Nagpure N.S."/>
            <person name="Pandey M."/>
            <person name="Agarwal S."/>
            <person name="Srivastava S."/>
            <person name="Singh M."/>
            <person name="Sahoo L."/>
            <person name="Jayasankar P."/>
            <person name="Meher P.K."/>
            <person name="Koringa P.G."/>
            <person name="Iquebal M.A."/>
            <person name="Das S.P."/>
            <person name="Bit A."/>
            <person name="Patnaik S."/>
            <person name="Patel N."/>
            <person name="Shah T.M."/>
            <person name="Hinsu A."/>
            <person name="Jena J.K."/>
        </authorList>
    </citation>
    <scope>NUCLEOTIDE SEQUENCE</scope>
    <source>
        <strain evidence="2">CIFAMagur01</strain>
        <tissue evidence="2">Testis</tissue>
    </source>
</reference>
<feature type="compositionally biased region" description="Basic and acidic residues" evidence="1">
    <location>
        <begin position="67"/>
        <end position="86"/>
    </location>
</feature>
<dbReference type="EMBL" id="QNUK01000370">
    <property type="protein sequence ID" value="KAF5894515.1"/>
    <property type="molecule type" value="Genomic_DNA"/>
</dbReference>
<protein>
    <submittedName>
        <fullName evidence="2">Uncharacterized protein</fullName>
    </submittedName>
</protein>
<keyword evidence="3" id="KW-1185">Reference proteome</keyword>
<evidence type="ECO:0000313" key="2">
    <source>
        <dbReference type="EMBL" id="KAF5894515.1"/>
    </source>
</evidence>
<sequence length="86" mass="10090">ISGSLHWCWSDSWTASHFSSSHRLLGEEKEKSELSDREKEYTVISGSLHWCWSDSWTASHFSSSHRLLGEEKEKSELSDREKEYRV</sequence>
<dbReference type="Proteomes" id="UP000727407">
    <property type="component" value="Unassembled WGS sequence"/>
</dbReference>
<accession>A0A8J4UFY1</accession>
<name>A0A8J4UFY1_CLAMG</name>
<comment type="caution">
    <text evidence="2">The sequence shown here is derived from an EMBL/GenBank/DDBJ whole genome shotgun (WGS) entry which is preliminary data.</text>
</comment>
<gene>
    <name evidence="2" type="ORF">DAT39_015778</name>
</gene>
<evidence type="ECO:0000313" key="3">
    <source>
        <dbReference type="Proteomes" id="UP000727407"/>
    </source>
</evidence>
<feature type="non-terminal residue" evidence="2">
    <location>
        <position position="1"/>
    </location>
</feature>
<organism evidence="2 3">
    <name type="scientific">Clarias magur</name>
    <name type="common">Asian catfish</name>
    <name type="synonym">Macropteronotus magur</name>
    <dbReference type="NCBI Taxonomy" id="1594786"/>
    <lineage>
        <taxon>Eukaryota</taxon>
        <taxon>Metazoa</taxon>
        <taxon>Chordata</taxon>
        <taxon>Craniata</taxon>
        <taxon>Vertebrata</taxon>
        <taxon>Euteleostomi</taxon>
        <taxon>Actinopterygii</taxon>
        <taxon>Neopterygii</taxon>
        <taxon>Teleostei</taxon>
        <taxon>Ostariophysi</taxon>
        <taxon>Siluriformes</taxon>
        <taxon>Clariidae</taxon>
        <taxon>Clarias</taxon>
    </lineage>
</organism>
<dbReference type="AlphaFoldDB" id="A0A8J4UFY1"/>
<proteinExistence type="predicted"/>
<feature type="region of interest" description="Disordered" evidence="1">
    <location>
        <begin position="63"/>
        <end position="86"/>
    </location>
</feature>